<evidence type="ECO:0000256" key="7">
    <source>
        <dbReference type="SAM" id="MobiDB-lite"/>
    </source>
</evidence>
<keyword evidence="2" id="KW-0479">Metal-binding</keyword>
<feature type="domain" description="MPN" evidence="8">
    <location>
        <begin position="65"/>
        <end position="201"/>
    </location>
</feature>
<feature type="compositionally biased region" description="Basic and acidic residues" evidence="7">
    <location>
        <begin position="14"/>
        <end position="27"/>
    </location>
</feature>
<evidence type="ECO:0000256" key="5">
    <source>
        <dbReference type="ARBA" id="ARBA00023049"/>
    </source>
</evidence>
<proteinExistence type="inferred from homology"/>
<keyword evidence="4" id="KW-0862">Zinc</keyword>
<dbReference type="InterPro" id="IPR050242">
    <property type="entry name" value="JAMM_MPN+_peptidase_M67A"/>
</dbReference>
<evidence type="ECO:0000256" key="2">
    <source>
        <dbReference type="ARBA" id="ARBA00022723"/>
    </source>
</evidence>
<feature type="non-terminal residue" evidence="9">
    <location>
        <position position="294"/>
    </location>
</feature>
<dbReference type="EMBL" id="JAIWYP010000005">
    <property type="protein sequence ID" value="KAH3826791.1"/>
    <property type="molecule type" value="Genomic_DNA"/>
</dbReference>
<dbReference type="GO" id="GO:0006508">
    <property type="term" value="P:proteolysis"/>
    <property type="evidence" value="ECO:0007669"/>
    <property type="project" value="UniProtKB-KW"/>
</dbReference>
<gene>
    <name evidence="9" type="ORF">DPMN_128703</name>
</gene>
<dbReference type="SUPFAM" id="SSF102712">
    <property type="entry name" value="JAB1/MPN domain"/>
    <property type="match status" value="1"/>
</dbReference>
<dbReference type="InterPro" id="IPR037518">
    <property type="entry name" value="MPN"/>
</dbReference>
<dbReference type="Proteomes" id="UP000828390">
    <property type="component" value="Unassembled WGS sequence"/>
</dbReference>
<name>A0A9D4JWQ0_DREPO</name>
<protein>
    <recommendedName>
        <fullName evidence="8">MPN domain-containing protein</fullName>
    </recommendedName>
</protein>
<feature type="region of interest" description="Disordered" evidence="7">
    <location>
        <begin position="1"/>
        <end position="27"/>
    </location>
</feature>
<keyword evidence="3" id="KW-0378">Hydrolase</keyword>
<dbReference type="Gene3D" id="3.40.140.10">
    <property type="entry name" value="Cytidine Deaminase, domain 2"/>
    <property type="match status" value="1"/>
</dbReference>
<evidence type="ECO:0000256" key="6">
    <source>
        <dbReference type="ARBA" id="ARBA00061577"/>
    </source>
</evidence>
<dbReference type="AlphaFoldDB" id="A0A9D4JWQ0"/>
<keyword evidence="1" id="KW-0645">Protease</keyword>
<dbReference type="Pfam" id="PF01398">
    <property type="entry name" value="JAB"/>
    <property type="match status" value="1"/>
</dbReference>
<comment type="caution">
    <text evidence="9">The sequence shown here is derived from an EMBL/GenBank/DDBJ whole genome shotgun (WGS) entry which is preliminary data.</text>
</comment>
<keyword evidence="5" id="KW-0482">Metalloprotease</keyword>
<dbReference type="CDD" id="cd08067">
    <property type="entry name" value="MPN_2A_DUB"/>
    <property type="match status" value="1"/>
</dbReference>
<comment type="similarity">
    <text evidence="6">Belongs to the peptidase M67 family.</text>
</comment>
<evidence type="ECO:0000256" key="3">
    <source>
        <dbReference type="ARBA" id="ARBA00022801"/>
    </source>
</evidence>
<evidence type="ECO:0000313" key="10">
    <source>
        <dbReference type="Proteomes" id="UP000828390"/>
    </source>
</evidence>
<organism evidence="9 10">
    <name type="scientific">Dreissena polymorpha</name>
    <name type="common">Zebra mussel</name>
    <name type="synonym">Mytilus polymorpha</name>
    <dbReference type="NCBI Taxonomy" id="45954"/>
    <lineage>
        <taxon>Eukaryota</taxon>
        <taxon>Metazoa</taxon>
        <taxon>Spiralia</taxon>
        <taxon>Lophotrochozoa</taxon>
        <taxon>Mollusca</taxon>
        <taxon>Bivalvia</taxon>
        <taxon>Autobranchia</taxon>
        <taxon>Heteroconchia</taxon>
        <taxon>Euheterodonta</taxon>
        <taxon>Imparidentia</taxon>
        <taxon>Neoheterodontei</taxon>
        <taxon>Myida</taxon>
        <taxon>Dreissenoidea</taxon>
        <taxon>Dreissenidae</taxon>
        <taxon>Dreissena</taxon>
    </lineage>
</organism>
<dbReference type="PANTHER" id="PTHR10410">
    <property type="entry name" value="EUKARYOTIC TRANSLATION INITIATION FACTOR 3 -RELATED"/>
    <property type="match status" value="1"/>
</dbReference>
<evidence type="ECO:0000259" key="8">
    <source>
        <dbReference type="PROSITE" id="PS50249"/>
    </source>
</evidence>
<evidence type="ECO:0000256" key="4">
    <source>
        <dbReference type="ARBA" id="ARBA00022833"/>
    </source>
</evidence>
<sequence length="294" mass="33390">LNLSLKPAQSRASPEVEKPQEANDRCHNTPVKHSKLMDMGKHLDKKQLVKCETFASLGKLQPYSVTMSTNALLLMDFHCHLTTSEVVGYFGGKWDPACQHLSILQAFPCRCRLGDSHSAPLVEEEIRLRMCNKGMMLVGWYHSHPYCQPEPSVRDIECQMSYQLQMKNNKSSTYYPCVAIINSPYNAGSLHTESSQQMYMAMPPPEGYLSDVGVPMSLKYSTKQNQSLDEELLPEMRLCAEFYRNSPDWITFQHSWHPGITFLEKLKTSLSGKSPKDKSDSSTFLDFVQHVLTT</sequence>
<keyword evidence="10" id="KW-1185">Reference proteome</keyword>
<reference evidence="9" key="1">
    <citation type="journal article" date="2019" name="bioRxiv">
        <title>The Genome of the Zebra Mussel, Dreissena polymorpha: A Resource for Invasive Species Research.</title>
        <authorList>
            <person name="McCartney M.A."/>
            <person name="Auch B."/>
            <person name="Kono T."/>
            <person name="Mallez S."/>
            <person name="Zhang Y."/>
            <person name="Obille A."/>
            <person name="Becker A."/>
            <person name="Abrahante J.E."/>
            <person name="Garbe J."/>
            <person name="Badalamenti J.P."/>
            <person name="Herman A."/>
            <person name="Mangelson H."/>
            <person name="Liachko I."/>
            <person name="Sullivan S."/>
            <person name="Sone E.D."/>
            <person name="Koren S."/>
            <person name="Silverstein K.A.T."/>
            <person name="Beckman K.B."/>
            <person name="Gohl D.M."/>
        </authorList>
    </citation>
    <scope>NUCLEOTIDE SEQUENCE</scope>
    <source>
        <strain evidence="9">Duluth1</strain>
        <tissue evidence="9">Whole animal</tissue>
    </source>
</reference>
<accession>A0A9D4JWQ0</accession>
<evidence type="ECO:0000313" key="9">
    <source>
        <dbReference type="EMBL" id="KAH3826791.1"/>
    </source>
</evidence>
<dbReference type="GO" id="GO:0008237">
    <property type="term" value="F:metallopeptidase activity"/>
    <property type="evidence" value="ECO:0007669"/>
    <property type="project" value="UniProtKB-KW"/>
</dbReference>
<evidence type="ECO:0000256" key="1">
    <source>
        <dbReference type="ARBA" id="ARBA00022670"/>
    </source>
</evidence>
<dbReference type="FunFam" id="3.40.140.10:FF:000053">
    <property type="entry name" value="MPN domain-containing protein CG4751"/>
    <property type="match status" value="1"/>
</dbReference>
<dbReference type="PROSITE" id="PS50249">
    <property type="entry name" value="MPN"/>
    <property type="match status" value="1"/>
</dbReference>
<reference evidence="9" key="2">
    <citation type="submission" date="2020-11" db="EMBL/GenBank/DDBJ databases">
        <authorList>
            <person name="McCartney M.A."/>
            <person name="Auch B."/>
            <person name="Kono T."/>
            <person name="Mallez S."/>
            <person name="Becker A."/>
            <person name="Gohl D.M."/>
            <person name="Silverstein K.A.T."/>
            <person name="Koren S."/>
            <person name="Bechman K.B."/>
            <person name="Herman A."/>
            <person name="Abrahante J.E."/>
            <person name="Garbe J."/>
        </authorList>
    </citation>
    <scope>NUCLEOTIDE SEQUENCE</scope>
    <source>
        <strain evidence="9">Duluth1</strain>
        <tissue evidence="9">Whole animal</tissue>
    </source>
</reference>
<dbReference type="GO" id="GO:0046872">
    <property type="term" value="F:metal ion binding"/>
    <property type="evidence" value="ECO:0007669"/>
    <property type="project" value="UniProtKB-KW"/>
</dbReference>
<dbReference type="InterPro" id="IPR000555">
    <property type="entry name" value="JAMM/MPN+_dom"/>
</dbReference>